<protein>
    <submittedName>
        <fullName evidence="2">Alpha/beta fold hydrolase</fullName>
    </submittedName>
</protein>
<dbReference type="InterPro" id="IPR050471">
    <property type="entry name" value="AB_hydrolase"/>
</dbReference>
<organism evidence="2 3">
    <name type="scientific">Bosea caraganae</name>
    <dbReference type="NCBI Taxonomy" id="2763117"/>
    <lineage>
        <taxon>Bacteria</taxon>
        <taxon>Pseudomonadati</taxon>
        <taxon>Pseudomonadota</taxon>
        <taxon>Alphaproteobacteria</taxon>
        <taxon>Hyphomicrobiales</taxon>
        <taxon>Boseaceae</taxon>
        <taxon>Bosea</taxon>
    </lineage>
</organism>
<keyword evidence="2" id="KW-0378">Hydrolase</keyword>
<feature type="domain" description="AB hydrolase-1" evidence="1">
    <location>
        <begin position="32"/>
        <end position="256"/>
    </location>
</feature>
<comment type="caution">
    <text evidence="2">The sequence shown here is derived from an EMBL/GenBank/DDBJ whole genome shotgun (WGS) entry which is preliminary data.</text>
</comment>
<dbReference type="InterPro" id="IPR029058">
    <property type="entry name" value="AB_hydrolase_fold"/>
</dbReference>
<accession>A0A370L2S7</accession>
<evidence type="ECO:0000313" key="2">
    <source>
        <dbReference type="EMBL" id="RDJ22250.1"/>
    </source>
</evidence>
<proteinExistence type="predicted"/>
<dbReference type="AlphaFoldDB" id="A0A370L2S7"/>
<dbReference type="InterPro" id="IPR000639">
    <property type="entry name" value="Epox_hydrolase-like"/>
</dbReference>
<dbReference type="Proteomes" id="UP000255207">
    <property type="component" value="Unassembled WGS sequence"/>
</dbReference>
<gene>
    <name evidence="2" type="ORF">DWE98_20355</name>
</gene>
<dbReference type="PRINTS" id="PR00412">
    <property type="entry name" value="EPOXHYDRLASE"/>
</dbReference>
<dbReference type="Pfam" id="PF00561">
    <property type="entry name" value="Abhydrolase_1"/>
    <property type="match status" value="1"/>
</dbReference>
<dbReference type="GO" id="GO:0016787">
    <property type="term" value="F:hydrolase activity"/>
    <property type="evidence" value="ECO:0007669"/>
    <property type="project" value="UniProtKB-KW"/>
</dbReference>
<sequence length="275" mass="28888">MSAATPRVASENFVVRTADGAELKASVEGSGPALLLVSGLGGTAGFWNDSAATLARSFRVIRFDQRGIGASSRGEAPCTIDLLARDCLAVLDAVGVKRAVLLGHSTGGCIGQSLARQAPERLDGLILSATWLKPSRYMTALFGTRRAILDENPQAYAATASLLAYPPAWLEANWAVHEAALAKAPSSAQARQVVRERIDALLAFDGSKHIGSLTLPALILGTRDDMIVPAFLQEELAAALHGARKTMLDTGGHFFPVSRPDAFTATVAEWIGALG</sequence>
<name>A0A370L2S7_9HYPH</name>
<evidence type="ECO:0000259" key="1">
    <source>
        <dbReference type="Pfam" id="PF00561"/>
    </source>
</evidence>
<reference evidence="3" key="1">
    <citation type="submission" date="2018-07" db="EMBL/GenBank/DDBJ databases">
        <authorList>
            <person name="Safronova V.I."/>
            <person name="Chirak E.R."/>
            <person name="Sazanova A.L."/>
        </authorList>
    </citation>
    <scope>NUCLEOTIDE SEQUENCE [LARGE SCALE GENOMIC DNA]</scope>
    <source>
        <strain evidence="3">RCAM04685</strain>
    </source>
</reference>
<evidence type="ECO:0000313" key="3">
    <source>
        <dbReference type="Proteomes" id="UP000255207"/>
    </source>
</evidence>
<dbReference type="EMBL" id="QQTP01000011">
    <property type="protein sequence ID" value="RDJ22250.1"/>
    <property type="molecule type" value="Genomic_DNA"/>
</dbReference>
<dbReference type="Gene3D" id="3.40.50.1820">
    <property type="entry name" value="alpha/beta hydrolase"/>
    <property type="match status" value="1"/>
</dbReference>
<dbReference type="SUPFAM" id="SSF53474">
    <property type="entry name" value="alpha/beta-Hydrolases"/>
    <property type="match status" value="1"/>
</dbReference>
<dbReference type="PRINTS" id="PR00111">
    <property type="entry name" value="ABHYDROLASE"/>
</dbReference>
<dbReference type="PANTHER" id="PTHR43433">
    <property type="entry name" value="HYDROLASE, ALPHA/BETA FOLD FAMILY PROTEIN"/>
    <property type="match status" value="1"/>
</dbReference>
<dbReference type="PANTHER" id="PTHR43433:SF5">
    <property type="entry name" value="AB HYDROLASE-1 DOMAIN-CONTAINING PROTEIN"/>
    <property type="match status" value="1"/>
</dbReference>
<dbReference type="OrthoDB" id="9798888at2"/>
<keyword evidence="3" id="KW-1185">Reference proteome</keyword>
<dbReference type="InterPro" id="IPR000073">
    <property type="entry name" value="AB_hydrolase_1"/>
</dbReference>